<dbReference type="Pfam" id="PF01381">
    <property type="entry name" value="HTH_3"/>
    <property type="match status" value="1"/>
</dbReference>
<dbReference type="AlphaFoldDB" id="A0A9D1GA36"/>
<keyword evidence="2" id="KW-0472">Membrane</keyword>
<dbReference type="PANTHER" id="PTHR46558:SF11">
    <property type="entry name" value="HTH-TYPE TRANSCRIPTIONAL REGULATOR XRE"/>
    <property type="match status" value="1"/>
</dbReference>
<accession>A0A9D1GA36</accession>
<dbReference type="Proteomes" id="UP000886833">
    <property type="component" value="Unassembled WGS sequence"/>
</dbReference>
<dbReference type="GO" id="GO:0003677">
    <property type="term" value="F:DNA binding"/>
    <property type="evidence" value="ECO:0007669"/>
    <property type="project" value="UniProtKB-KW"/>
</dbReference>
<sequence length="236" mass="26464">MDQEKIGKFIKKLRKDNNLTQDELAKKLGVTYQAVSKWENGKSIPDIAILKTISELFEVNIDELLDGSVKNKKKLNKKIFIPITVLGICVALIFVFFVVHKETYEFKVLETDSNDFDVSGVLAFSPDKSSIYISSINYNNSDDDTEYKSLSCNLYDVNGDAKTKISSCESENSDVDTLSGLLNSIDFTVDDYASSCKIFKNNQLVLEINATSLDNKTITYEVPLSFDDDCFDSTNS</sequence>
<keyword evidence="2" id="KW-0812">Transmembrane</keyword>
<dbReference type="InterPro" id="IPR010982">
    <property type="entry name" value="Lambda_DNA-bd_dom_sf"/>
</dbReference>
<evidence type="ECO:0000256" key="2">
    <source>
        <dbReference type="SAM" id="Phobius"/>
    </source>
</evidence>
<evidence type="ECO:0000313" key="5">
    <source>
        <dbReference type="Proteomes" id="UP000886833"/>
    </source>
</evidence>
<organism evidence="4 5">
    <name type="scientific">Candidatus Onthousia faecipullorum</name>
    <dbReference type="NCBI Taxonomy" id="2840887"/>
    <lineage>
        <taxon>Bacteria</taxon>
        <taxon>Bacillati</taxon>
        <taxon>Bacillota</taxon>
        <taxon>Bacilli</taxon>
        <taxon>Candidatus Onthousia</taxon>
    </lineage>
</organism>
<keyword evidence="1" id="KW-0238">DNA-binding</keyword>
<keyword evidence="2" id="KW-1133">Transmembrane helix</keyword>
<dbReference type="CDD" id="cd00093">
    <property type="entry name" value="HTH_XRE"/>
    <property type="match status" value="1"/>
</dbReference>
<evidence type="ECO:0000256" key="1">
    <source>
        <dbReference type="ARBA" id="ARBA00023125"/>
    </source>
</evidence>
<evidence type="ECO:0000259" key="3">
    <source>
        <dbReference type="PROSITE" id="PS50943"/>
    </source>
</evidence>
<dbReference type="Gene3D" id="1.10.260.40">
    <property type="entry name" value="lambda repressor-like DNA-binding domains"/>
    <property type="match status" value="1"/>
</dbReference>
<reference evidence="4" key="2">
    <citation type="journal article" date="2021" name="PeerJ">
        <title>Extensive microbial diversity within the chicken gut microbiome revealed by metagenomics and culture.</title>
        <authorList>
            <person name="Gilroy R."/>
            <person name="Ravi A."/>
            <person name="Getino M."/>
            <person name="Pursley I."/>
            <person name="Horton D.L."/>
            <person name="Alikhan N.F."/>
            <person name="Baker D."/>
            <person name="Gharbi K."/>
            <person name="Hall N."/>
            <person name="Watson M."/>
            <person name="Adriaenssens E.M."/>
            <person name="Foster-Nyarko E."/>
            <person name="Jarju S."/>
            <person name="Secka A."/>
            <person name="Antonio M."/>
            <person name="Oren A."/>
            <person name="Chaudhuri R.R."/>
            <person name="La Ragione R."/>
            <person name="Hildebrand F."/>
            <person name="Pallen M.J."/>
        </authorList>
    </citation>
    <scope>NUCLEOTIDE SEQUENCE</scope>
    <source>
        <strain evidence="4">CHK195-26880</strain>
    </source>
</reference>
<dbReference type="EMBL" id="DVKQ01000024">
    <property type="protein sequence ID" value="HIT37230.1"/>
    <property type="molecule type" value="Genomic_DNA"/>
</dbReference>
<feature type="domain" description="HTH cro/C1-type" evidence="3">
    <location>
        <begin position="10"/>
        <end position="64"/>
    </location>
</feature>
<dbReference type="SMART" id="SM00530">
    <property type="entry name" value="HTH_XRE"/>
    <property type="match status" value="1"/>
</dbReference>
<protein>
    <submittedName>
        <fullName evidence="4">Helix-turn-helix transcriptional regulator</fullName>
    </submittedName>
</protein>
<name>A0A9D1GA36_9FIRM</name>
<evidence type="ECO:0000313" key="4">
    <source>
        <dbReference type="EMBL" id="HIT37230.1"/>
    </source>
</evidence>
<dbReference type="PANTHER" id="PTHR46558">
    <property type="entry name" value="TRACRIPTIONAL REGULATORY PROTEIN-RELATED-RELATED"/>
    <property type="match status" value="1"/>
</dbReference>
<gene>
    <name evidence="4" type="ORF">IAB59_01965</name>
</gene>
<proteinExistence type="predicted"/>
<reference evidence="4" key="1">
    <citation type="submission" date="2020-10" db="EMBL/GenBank/DDBJ databases">
        <authorList>
            <person name="Gilroy R."/>
        </authorList>
    </citation>
    <scope>NUCLEOTIDE SEQUENCE</scope>
    <source>
        <strain evidence="4">CHK195-26880</strain>
    </source>
</reference>
<feature type="transmembrane region" description="Helical" evidence="2">
    <location>
        <begin position="79"/>
        <end position="99"/>
    </location>
</feature>
<dbReference type="SUPFAM" id="SSF47413">
    <property type="entry name" value="lambda repressor-like DNA-binding domains"/>
    <property type="match status" value="1"/>
</dbReference>
<dbReference type="InterPro" id="IPR001387">
    <property type="entry name" value="Cro/C1-type_HTH"/>
</dbReference>
<dbReference type="PROSITE" id="PS50943">
    <property type="entry name" value="HTH_CROC1"/>
    <property type="match status" value="1"/>
</dbReference>
<comment type="caution">
    <text evidence="4">The sequence shown here is derived from an EMBL/GenBank/DDBJ whole genome shotgun (WGS) entry which is preliminary data.</text>
</comment>